<keyword evidence="3" id="KW-1185">Reference proteome</keyword>
<dbReference type="EnsemblMetazoa" id="CJA07730.1">
    <property type="protein sequence ID" value="CJA07730.1"/>
    <property type="gene ID" value="WBGene00126934"/>
</dbReference>
<dbReference type="InterPro" id="IPR043502">
    <property type="entry name" value="DNA/RNA_pol_sf"/>
</dbReference>
<feature type="domain" description="Reverse transcriptase" evidence="1">
    <location>
        <begin position="139"/>
        <end position="391"/>
    </location>
</feature>
<dbReference type="Pfam" id="PF00078">
    <property type="entry name" value="RVT_1"/>
    <property type="match status" value="1"/>
</dbReference>
<dbReference type="InterPro" id="IPR000477">
    <property type="entry name" value="RT_dom"/>
</dbReference>
<sequence length="397" mass="45141">MSGSGIFSYGRRKTEYGRTFFLRNTEDGRRNKHFFSEDGKRKTEEIFFSEDGTEKTTEDGKRKTEDGSRQILPKVINIVKAVYLERLERFISGAVYLERALTLKSSPFTNLERPDQITMLQLKLGIESIAPHLIAALSPVLTNGRTPENWKTVKISLLPKTTKPKKVKDYRPVALSSIVSKLFTKILTRRITAKSKDYLEESQAGFRRGRRCADNIQVVSQLWEKCTEFKIPLVAVFLDFTFAFDNVNWTKISEVLNNIQIGRNVIRALNNSNSSAIGELNVLNKKMKFNIQRGVRQGDSSSPLLFALALQAILDELDPAPCEDDKTGIDINGESFHRLEFANYVVLFANSVKEAEDRANRIAMGCPKYGQDKYRKRCARTAPLIYIEAFFDRIAGQ</sequence>
<dbReference type="OMA" id="MRDSTAP"/>
<dbReference type="SUPFAM" id="SSF56672">
    <property type="entry name" value="DNA/RNA polymerases"/>
    <property type="match status" value="1"/>
</dbReference>
<dbReference type="PANTHER" id="PTHR19446">
    <property type="entry name" value="REVERSE TRANSCRIPTASES"/>
    <property type="match status" value="1"/>
</dbReference>
<evidence type="ECO:0000313" key="3">
    <source>
        <dbReference type="Proteomes" id="UP000005237"/>
    </source>
</evidence>
<dbReference type="CDD" id="cd01650">
    <property type="entry name" value="RT_nLTR_like"/>
    <property type="match status" value="1"/>
</dbReference>
<organism evidence="2 3">
    <name type="scientific">Caenorhabditis japonica</name>
    <dbReference type="NCBI Taxonomy" id="281687"/>
    <lineage>
        <taxon>Eukaryota</taxon>
        <taxon>Metazoa</taxon>
        <taxon>Ecdysozoa</taxon>
        <taxon>Nematoda</taxon>
        <taxon>Chromadorea</taxon>
        <taxon>Rhabditida</taxon>
        <taxon>Rhabditina</taxon>
        <taxon>Rhabditomorpha</taxon>
        <taxon>Rhabditoidea</taxon>
        <taxon>Rhabditidae</taxon>
        <taxon>Peloderinae</taxon>
        <taxon>Caenorhabditis</taxon>
    </lineage>
</organism>
<protein>
    <submittedName>
        <fullName evidence="2">Reverse transcriptase domain-containing protein</fullName>
    </submittedName>
</protein>
<dbReference type="PROSITE" id="PS50878">
    <property type="entry name" value="RT_POL"/>
    <property type="match status" value="1"/>
</dbReference>
<proteinExistence type="predicted"/>
<evidence type="ECO:0000313" key="2">
    <source>
        <dbReference type="EnsemblMetazoa" id="CJA07730.1"/>
    </source>
</evidence>
<reference evidence="2" key="2">
    <citation type="submission" date="2022-06" db="UniProtKB">
        <authorList>
            <consortium name="EnsemblMetazoa"/>
        </authorList>
    </citation>
    <scope>IDENTIFICATION</scope>
    <source>
        <strain evidence="2">DF5081</strain>
    </source>
</reference>
<dbReference type="Proteomes" id="UP000005237">
    <property type="component" value="Unassembled WGS sequence"/>
</dbReference>
<name>A0A8R1HRA3_CAEJA</name>
<accession>A0A8R1HRA3</accession>
<dbReference type="AlphaFoldDB" id="A0A8R1HRA3"/>
<reference evidence="3" key="1">
    <citation type="submission" date="2010-08" db="EMBL/GenBank/DDBJ databases">
        <authorList>
            <consortium name="Caenorhabditis japonica Sequencing Consortium"/>
            <person name="Wilson R.K."/>
        </authorList>
    </citation>
    <scope>NUCLEOTIDE SEQUENCE [LARGE SCALE GENOMIC DNA]</scope>
    <source>
        <strain evidence="3">DF5081</strain>
    </source>
</reference>
<evidence type="ECO:0000259" key="1">
    <source>
        <dbReference type="PROSITE" id="PS50878"/>
    </source>
</evidence>